<accession>A0ABQ4KE43</accession>
<dbReference type="PROSITE" id="PS51257">
    <property type="entry name" value="PROKAR_LIPOPROTEIN"/>
    <property type="match status" value="1"/>
</dbReference>
<dbReference type="PANTHER" id="PTHR43649">
    <property type="entry name" value="ARABINOSE-BINDING PROTEIN-RELATED"/>
    <property type="match status" value="1"/>
</dbReference>
<proteinExistence type="predicted"/>
<dbReference type="Proteomes" id="UP000679950">
    <property type="component" value="Unassembled WGS sequence"/>
</dbReference>
<evidence type="ECO:0000313" key="3">
    <source>
        <dbReference type="Proteomes" id="UP000679950"/>
    </source>
</evidence>
<comment type="caution">
    <text evidence="2">The sequence shown here is derived from an EMBL/GenBank/DDBJ whole genome shotgun (WGS) entry which is preliminary data.</text>
</comment>
<organism evidence="2 3">
    <name type="scientific">Lederbergia ruris</name>
    <dbReference type="NCBI Taxonomy" id="217495"/>
    <lineage>
        <taxon>Bacteria</taxon>
        <taxon>Bacillati</taxon>
        <taxon>Bacillota</taxon>
        <taxon>Bacilli</taxon>
        <taxon>Bacillales</taxon>
        <taxon>Bacillaceae</taxon>
        <taxon>Lederbergia</taxon>
    </lineage>
</organism>
<sequence length="459" mass="51789">MNVGVRKWFLLGMMLFLSIIFIYGCSSDSAGEKGDSGKTQGEKVDDTGGGNADGRTSLDPWAYDGDPVTLKMMIWIDDETFRIRYKDKIEEIFPEITLELISGGDSEEHLQELFAKGIMPDIHIGRPRADLVTSLDFLEPIDDYIERFGFDLSIFQEGIVENLRASDPTGEGHLYGLPLENSVRAMFYNKDIFDLFGEPYPEDGMTWEEVLELASRLTQERNGIQYRGLAIDPVNTPVMQLSVPGTDPKTGEILFVNDPNMKKSFDLLDKYRNIPNIINTSDTPDGFHDGPRNIAMSILNAPWFELLAREEGFNFDLSTVPTWEDLPDIAPTWGALPLNITKHSEHKDAAWSVIAYLASEEGQIHLSQAGSPPVIENQTAFEQFTANSIKDRDQTYHATAPFKQTLAPLPPYSKYDEQFEPFMNTKAKEFLTSDQDVVTYIREMGEEYAAFVEEIKAQE</sequence>
<dbReference type="Gene3D" id="3.40.190.10">
    <property type="entry name" value="Periplasmic binding protein-like II"/>
    <property type="match status" value="1"/>
</dbReference>
<dbReference type="InterPro" id="IPR050490">
    <property type="entry name" value="Bact_solute-bd_prot1"/>
</dbReference>
<feature type="compositionally biased region" description="Basic and acidic residues" evidence="1">
    <location>
        <begin position="32"/>
        <end position="46"/>
    </location>
</feature>
<evidence type="ECO:0000313" key="2">
    <source>
        <dbReference type="EMBL" id="GIN56239.1"/>
    </source>
</evidence>
<protein>
    <submittedName>
        <fullName evidence="2">Sugar ABC transporter substrate-binding protein</fullName>
    </submittedName>
</protein>
<dbReference type="EMBL" id="BORB01000003">
    <property type="protein sequence ID" value="GIN56239.1"/>
    <property type="molecule type" value="Genomic_DNA"/>
</dbReference>
<dbReference type="PANTHER" id="PTHR43649:SF12">
    <property type="entry name" value="DIACETYLCHITOBIOSE BINDING PROTEIN DASA"/>
    <property type="match status" value="1"/>
</dbReference>
<dbReference type="Pfam" id="PF13416">
    <property type="entry name" value="SBP_bac_8"/>
    <property type="match status" value="1"/>
</dbReference>
<evidence type="ECO:0000256" key="1">
    <source>
        <dbReference type="SAM" id="MobiDB-lite"/>
    </source>
</evidence>
<name>A0ABQ4KE43_9BACI</name>
<keyword evidence="3" id="KW-1185">Reference proteome</keyword>
<dbReference type="RefSeq" id="WP_212965428.1">
    <property type="nucleotide sequence ID" value="NZ_BORB01000003.1"/>
</dbReference>
<feature type="region of interest" description="Disordered" evidence="1">
    <location>
        <begin position="32"/>
        <end position="58"/>
    </location>
</feature>
<dbReference type="SUPFAM" id="SSF53850">
    <property type="entry name" value="Periplasmic binding protein-like II"/>
    <property type="match status" value="1"/>
</dbReference>
<dbReference type="InterPro" id="IPR006059">
    <property type="entry name" value="SBP"/>
</dbReference>
<gene>
    <name evidence="2" type="ORF">J8TS2_05580</name>
</gene>
<reference evidence="2 3" key="1">
    <citation type="submission" date="2021-03" db="EMBL/GenBank/DDBJ databases">
        <title>Antimicrobial resistance genes in bacteria isolated from Japanese honey, and their potential for conferring macrolide and lincosamide resistance in the American foulbrood pathogen Paenibacillus larvae.</title>
        <authorList>
            <person name="Okamoto M."/>
            <person name="Kumagai M."/>
            <person name="Kanamori H."/>
            <person name="Takamatsu D."/>
        </authorList>
    </citation>
    <scope>NUCLEOTIDE SEQUENCE [LARGE SCALE GENOMIC DNA]</scope>
    <source>
        <strain evidence="2 3">J8TS2</strain>
    </source>
</reference>